<evidence type="ECO:0000256" key="1">
    <source>
        <dbReference type="SAM" id="MobiDB-lite"/>
    </source>
</evidence>
<name>A0A0L8M7K6_STRVG</name>
<dbReference type="AlphaFoldDB" id="A0A0L8M7K6"/>
<dbReference type="RefSeq" id="WP_053174870.1">
    <property type="nucleotide sequence ID" value="NZ_LGUV01000350.1"/>
</dbReference>
<keyword evidence="2" id="KW-0472">Membrane</keyword>
<sequence>MTSEQPDTSRGTRRRPAWAVASIAAAVLLTGGGTAYWASTAYGDGGSGHRTGESAASAPRDAGDPSGPGIAPGEPDPSGGGVVYRADVKLPEAPASAPTYALSGEVTSAEVARLAAALGLPGEPRLSGDVWLAGEAADGAGPRLTVTRTAPGTWNFARFQGSGSGTGNGAGDDCVRGKDTCGPATLPRDAGGAPPNAAGGAEAGKPVSEEAARAAAAPVLAAAGVEGAKQDARLTQGAVRVVAADPVVGGLPTQGWSTKVSVGGDGSVVGANGELKAPARAGEQQVVGAVEALARLNEKSGGGSGNPEPSGCASAVPLTADAPAAGTDTVPCNPEPRPMKPPRTETVRGAVLGLVPGTVNGAQGLVPAWLFEVAGQGGGPGHTVAQPAAAQGDTPGPADGRTVPGFSYAEADRKLTVNFWGSPCSTYAVEAREQAESVMVKITDTPKKPGQACIMLAQEMSSTVTLQQPLGDRKVVDATTGKPLPRQ</sequence>
<dbReference type="EMBL" id="LGUV01000350">
    <property type="protein sequence ID" value="KOG46375.1"/>
    <property type="molecule type" value="Genomic_DNA"/>
</dbReference>
<accession>A0A0L8M7K6</accession>
<organism evidence="3 4">
    <name type="scientific">Streptomyces virginiae</name>
    <name type="common">Streptomyces cinnamonensis</name>
    <dbReference type="NCBI Taxonomy" id="1961"/>
    <lineage>
        <taxon>Bacteria</taxon>
        <taxon>Bacillati</taxon>
        <taxon>Actinomycetota</taxon>
        <taxon>Actinomycetes</taxon>
        <taxon>Kitasatosporales</taxon>
        <taxon>Streptomycetaceae</taxon>
        <taxon>Streptomyces</taxon>
    </lineage>
</organism>
<feature type="region of interest" description="Disordered" evidence="1">
    <location>
        <begin position="46"/>
        <end position="84"/>
    </location>
</feature>
<feature type="transmembrane region" description="Helical" evidence="2">
    <location>
        <begin position="17"/>
        <end position="38"/>
    </location>
</feature>
<comment type="caution">
    <text evidence="3">The sequence shown here is derived from an EMBL/GenBank/DDBJ whole genome shotgun (WGS) entry which is preliminary data.</text>
</comment>
<evidence type="ECO:0000313" key="3">
    <source>
        <dbReference type="EMBL" id="KOG46375.1"/>
    </source>
</evidence>
<dbReference type="Proteomes" id="UP000037084">
    <property type="component" value="Unassembled WGS sequence"/>
</dbReference>
<dbReference type="PATRIC" id="fig|1961.12.peg.6089"/>
<reference evidence="4" key="1">
    <citation type="submission" date="2015-07" db="EMBL/GenBank/DDBJ databases">
        <authorList>
            <consortium name="Consortium for Microbial Forensics and Genomics (microFORGE)"/>
            <person name="Knight B.M."/>
            <person name="Roberts D.P."/>
            <person name="Lin D."/>
            <person name="Hari K."/>
            <person name="Fletcher J."/>
            <person name="Melcher U."/>
            <person name="Blagden T."/>
            <person name="Winegar R.A."/>
        </authorList>
    </citation>
    <scope>NUCLEOTIDE SEQUENCE [LARGE SCALE GENOMIC DNA]</scope>
    <source>
        <strain evidence="4">NRRL B-1447</strain>
    </source>
</reference>
<gene>
    <name evidence="3" type="ORF">ADK75_27295</name>
</gene>
<protein>
    <recommendedName>
        <fullName evidence="5">Large membrane protein</fullName>
    </recommendedName>
</protein>
<proteinExistence type="predicted"/>
<evidence type="ECO:0000256" key="2">
    <source>
        <dbReference type="SAM" id="Phobius"/>
    </source>
</evidence>
<keyword evidence="2" id="KW-1133">Transmembrane helix</keyword>
<keyword evidence="2" id="KW-0812">Transmembrane</keyword>
<dbReference type="OrthoDB" id="3830613at2"/>
<evidence type="ECO:0008006" key="5">
    <source>
        <dbReference type="Google" id="ProtNLM"/>
    </source>
</evidence>
<evidence type="ECO:0000313" key="4">
    <source>
        <dbReference type="Proteomes" id="UP000037084"/>
    </source>
</evidence>